<comment type="caution">
    <text evidence="20">The sequence shown here is derived from an EMBL/GenBank/DDBJ whole genome shotgun (WGS) entry which is preliminary data.</text>
</comment>
<keyword evidence="7" id="KW-0677">Repeat</keyword>
<comment type="function">
    <text evidence="13">Component of the coat protein complex II (COPII) which promotes the formation of transport vesicles from the endoplasmic reticulum (ER). The coat has two main functions, the physical deformation of the endoplasmic reticulum membrane into vesicles and the selection of cargo molecules.</text>
</comment>
<dbReference type="InterPro" id="IPR015943">
    <property type="entry name" value="WD40/YVTN_repeat-like_dom_sf"/>
</dbReference>
<dbReference type="InterPro" id="IPR001680">
    <property type="entry name" value="WD40_rpt"/>
</dbReference>
<keyword evidence="6 17" id="KW-0853">WD repeat</keyword>
<feature type="repeat" description="WD" evidence="17">
    <location>
        <begin position="117"/>
        <end position="159"/>
    </location>
</feature>
<dbReference type="Pfam" id="PF00400">
    <property type="entry name" value="WD40"/>
    <property type="match status" value="2"/>
</dbReference>
<feature type="compositionally biased region" description="Polar residues" evidence="18">
    <location>
        <begin position="942"/>
        <end position="960"/>
    </location>
</feature>
<dbReference type="GO" id="GO:0007029">
    <property type="term" value="P:endoplasmic reticulum organization"/>
    <property type="evidence" value="ECO:0007669"/>
    <property type="project" value="TreeGrafter"/>
</dbReference>
<dbReference type="InterPro" id="IPR040251">
    <property type="entry name" value="SEC31-like"/>
</dbReference>
<feature type="compositionally biased region" description="Polar residues" evidence="18">
    <location>
        <begin position="814"/>
        <end position="826"/>
    </location>
</feature>
<accession>A0AAV6UUA9</accession>
<evidence type="ECO:0000256" key="4">
    <source>
        <dbReference type="ARBA" id="ARBA00022448"/>
    </source>
</evidence>
<dbReference type="Gene3D" id="1.25.40.1030">
    <property type="match status" value="1"/>
</dbReference>
<name>A0AAV6UUA9_9ARAC</name>
<dbReference type="GO" id="GO:0005198">
    <property type="term" value="F:structural molecule activity"/>
    <property type="evidence" value="ECO:0007669"/>
    <property type="project" value="TreeGrafter"/>
</dbReference>
<dbReference type="GO" id="GO:0015031">
    <property type="term" value="P:protein transport"/>
    <property type="evidence" value="ECO:0007669"/>
    <property type="project" value="UniProtKB-KW"/>
</dbReference>
<feature type="compositionally biased region" description="Low complexity" evidence="18">
    <location>
        <begin position="923"/>
        <end position="941"/>
    </location>
</feature>
<evidence type="ECO:0000256" key="14">
    <source>
        <dbReference type="ARBA" id="ARBA00039468"/>
    </source>
</evidence>
<dbReference type="InterPro" id="IPR024298">
    <property type="entry name" value="Sec16_Sec23-bd"/>
</dbReference>
<feature type="compositionally biased region" description="Polar residues" evidence="18">
    <location>
        <begin position="1010"/>
        <end position="1020"/>
    </location>
</feature>
<evidence type="ECO:0000256" key="17">
    <source>
        <dbReference type="PROSITE-ProRule" id="PRU00221"/>
    </source>
</evidence>
<feature type="compositionally biased region" description="Pro residues" evidence="18">
    <location>
        <begin position="996"/>
        <end position="1006"/>
    </location>
</feature>
<evidence type="ECO:0000313" key="20">
    <source>
        <dbReference type="EMBL" id="KAG8188070.1"/>
    </source>
</evidence>
<evidence type="ECO:0000256" key="1">
    <source>
        <dbReference type="ARBA" id="ARBA00004180"/>
    </source>
</evidence>
<reference evidence="20 21" key="1">
    <citation type="journal article" date="2022" name="Nat. Ecol. Evol.">
        <title>A masculinizing supergene underlies an exaggerated male reproductive morph in a spider.</title>
        <authorList>
            <person name="Hendrickx F."/>
            <person name="De Corte Z."/>
            <person name="Sonet G."/>
            <person name="Van Belleghem S.M."/>
            <person name="Kostlbacher S."/>
            <person name="Vangestel C."/>
        </authorList>
    </citation>
    <scope>NUCLEOTIDE SEQUENCE [LARGE SCALE GENOMIC DNA]</scope>
    <source>
        <strain evidence="20">W744_W776</strain>
    </source>
</reference>
<dbReference type="AlphaFoldDB" id="A0AAV6UUA9"/>
<keyword evidence="11" id="KW-0472">Membrane</keyword>
<evidence type="ECO:0000256" key="16">
    <source>
        <dbReference type="ARBA" id="ARBA00043112"/>
    </source>
</evidence>
<evidence type="ECO:0000256" key="11">
    <source>
        <dbReference type="ARBA" id="ARBA00023136"/>
    </source>
</evidence>
<evidence type="ECO:0000256" key="8">
    <source>
        <dbReference type="ARBA" id="ARBA00022824"/>
    </source>
</evidence>
<dbReference type="GO" id="GO:0030127">
    <property type="term" value="C:COPII vesicle coat"/>
    <property type="evidence" value="ECO:0007669"/>
    <property type="project" value="TreeGrafter"/>
</dbReference>
<feature type="compositionally biased region" description="Pro residues" evidence="18">
    <location>
        <begin position="867"/>
        <end position="888"/>
    </location>
</feature>
<dbReference type="GO" id="GO:0005789">
    <property type="term" value="C:endoplasmic reticulum membrane"/>
    <property type="evidence" value="ECO:0007669"/>
    <property type="project" value="UniProtKB-SubCell"/>
</dbReference>
<evidence type="ECO:0000256" key="15">
    <source>
        <dbReference type="ARBA" id="ARBA00041470"/>
    </source>
</evidence>
<keyword evidence="21" id="KW-1185">Reference proteome</keyword>
<sequence length="1220" mass="133965">MKVKEIDRTANIAWSPAAHHPIYLAAGTAAQQLDATFSTTAALEIYALNLTEPGLDMCMKGSVVSDFRFHKVVWGCEGMKTSELSSGVIVGGADGGNIMIYDASKLIQGESALMQQTTKHTGPVHSLDFNKFQDCLLASGASESEIFIWDLNNPTAPVTLGAKSQPLEDVTCVSWNCQVQHILASTFPGRCVVWDLRKNEPIIKVSDSSSRLRCKVVCWHPEVATQLCLASEDDHSPVIQLWDLRFATSPLKTLEHHQRGVLSIAWCQQDPDLLLSCGKDNKILCWNPNSDVEGGEVLCELPTGNQWSFDVAWCPRNPAVIANSSCDGHVSVFSLMGGQQQVQCSSKIAESFPGTETMMQSNVDSIHRHISVPLQKPPKWVRKPVGASFGFGGKLVSFVNDTTSSSQSGESPPPKMVHITQVVTEPELLKRAERLESSLANGNLYEFCQNKIDNSQTEEERMSWSFLQVTFNSAPRGSMLSLLGYSYDQVKTEISQILKEKGLNIDQPELDEFANLTVSENGDGCDAFDNIATKTKDELNEEPLFIGTDPHDLDGLISQALLTGNIKDAVNICIQDKRWTDAIILAQAGGAEVLDRTRKLYFKSVNTNASKLISAVVSSDWLSMVKTCNINCWKEILAAILTYSKPEDIVSLCEILGNRLENEPKLQQNAPLCYISAGNVELLARSWLKIHGNENGTSLQSLIEQVMILRRAVEELSGSQPLENGVLPTLLGQYAELLATQGSLASAVTYLVDPNEPTLAILRDRIYQSLGHPSPRFPFQKIEVRRSGSISQNRQQYPQQEQTTQLQDRRRSSAHSTSHLPTQPQYSYGGPTQPTQTGFGYQPTSVPHYQPLPPMVSLPPTNLMGPMTPPMPPSVMQPAPPAQVPLPPTAETVTKSRKNSGGSLISQRYPRHLHDPSVYNENSFQPSQPYYQQQTFPSSQPINSYSPQPNVYSPQDTNVPGNFPYAPVNNTGPAFPPNSYDPYPPASQSVLNPSAHQPPPAPPAPLPSCYSETAHMQSGWNDPPPLKQQPAKAAVPVFDTPAPITRPFPDMPAMEPQMPPQNAGGYFVPSYPQQPPTGFGNQQTSSDVQEAANAVPRPAPEPVKEKGPIPPEHQVLQDTFEDLRRQCQQVATNPQTRRKLDDVAKKLENLYDKLRDNTLSNALTHGLHQIVQSIMQGDYQSALATHGQLVATGNFSEISGFMPSLKVLLQSAAQLNVFLR</sequence>
<dbReference type="FunFam" id="2.130.10.10:FF:000009">
    <property type="entry name" value="Protein transport protein Sec31A isoform A"/>
    <property type="match status" value="1"/>
</dbReference>
<dbReference type="GO" id="GO:0070971">
    <property type="term" value="C:endoplasmic reticulum exit site"/>
    <property type="evidence" value="ECO:0007669"/>
    <property type="project" value="TreeGrafter"/>
</dbReference>
<dbReference type="SUPFAM" id="SSF50978">
    <property type="entry name" value="WD40 repeat-like"/>
    <property type="match status" value="1"/>
</dbReference>
<evidence type="ECO:0000256" key="2">
    <source>
        <dbReference type="ARBA" id="ARBA00004406"/>
    </source>
</evidence>
<dbReference type="Proteomes" id="UP000827092">
    <property type="component" value="Unassembled WGS sequence"/>
</dbReference>
<dbReference type="PROSITE" id="PS50082">
    <property type="entry name" value="WD_REPEATS_2"/>
    <property type="match status" value="1"/>
</dbReference>
<evidence type="ECO:0000256" key="7">
    <source>
        <dbReference type="ARBA" id="ARBA00022737"/>
    </source>
</evidence>
<evidence type="ECO:0000256" key="5">
    <source>
        <dbReference type="ARBA" id="ARBA00022490"/>
    </source>
</evidence>
<dbReference type="EMBL" id="JAFNEN010000250">
    <property type="protein sequence ID" value="KAG8188070.1"/>
    <property type="molecule type" value="Genomic_DNA"/>
</dbReference>
<dbReference type="FunFam" id="1.25.40.1030:FF:000011">
    <property type="entry name" value="SEC31 homolog B, COPII coat complex component"/>
    <property type="match status" value="1"/>
</dbReference>
<dbReference type="PANTHER" id="PTHR13923">
    <property type="entry name" value="SEC31-RELATED PROTEIN"/>
    <property type="match status" value="1"/>
</dbReference>
<dbReference type="InterPro" id="IPR036322">
    <property type="entry name" value="WD40_repeat_dom_sf"/>
</dbReference>
<dbReference type="FunFam" id="1.20.940.10:FF:000001">
    <property type="entry name" value="Protein transport protein Sec31A isoform A"/>
    <property type="match status" value="1"/>
</dbReference>
<organism evidence="20 21">
    <name type="scientific">Oedothorax gibbosus</name>
    <dbReference type="NCBI Taxonomy" id="931172"/>
    <lineage>
        <taxon>Eukaryota</taxon>
        <taxon>Metazoa</taxon>
        <taxon>Ecdysozoa</taxon>
        <taxon>Arthropoda</taxon>
        <taxon>Chelicerata</taxon>
        <taxon>Arachnida</taxon>
        <taxon>Araneae</taxon>
        <taxon>Araneomorphae</taxon>
        <taxon>Entelegynae</taxon>
        <taxon>Araneoidea</taxon>
        <taxon>Linyphiidae</taxon>
        <taxon>Erigoninae</taxon>
        <taxon>Oedothorax</taxon>
    </lineage>
</organism>
<evidence type="ECO:0000256" key="9">
    <source>
        <dbReference type="ARBA" id="ARBA00022892"/>
    </source>
</evidence>
<feature type="compositionally biased region" description="Low complexity" evidence="18">
    <location>
        <begin position="828"/>
        <end position="844"/>
    </location>
</feature>
<keyword evidence="5" id="KW-0963">Cytoplasm</keyword>
<evidence type="ECO:0000313" key="21">
    <source>
        <dbReference type="Proteomes" id="UP000827092"/>
    </source>
</evidence>
<keyword evidence="12" id="KW-0968">Cytoplasmic vesicle</keyword>
<dbReference type="PANTHER" id="PTHR13923:SF11">
    <property type="entry name" value="SECRETORY 31, ISOFORM D"/>
    <property type="match status" value="1"/>
</dbReference>
<evidence type="ECO:0000259" key="19">
    <source>
        <dbReference type="Pfam" id="PF12931"/>
    </source>
</evidence>
<keyword evidence="9" id="KW-0931">ER-Golgi transport</keyword>
<feature type="compositionally biased region" description="Low complexity" evidence="18">
    <location>
        <begin position="792"/>
        <end position="806"/>
    </location>
</feature>
<evidence type="ECO:0000256" key="18">
    <source>
        <dbReference type="SAM" id="MobiDB-lite"/>
    </source>
</evidence>
<dbReference type="Gene3D" id="1.20.940.10">
    <property type="entry name" value="Functional domain of the splicing factor Prp18"/>
    <property type="match status" value="1"/>
</dbReference>
<evidence type="ECO:0000256" key="10">
    <source>
        <dbReference type="ARBA" id="ARBA00022927"/>
    </source>
</evidence>
<feature type="compositionally biased region" description="Polar residues" evidence="18">
    <location>
        <begin position="1079"/>
        <end position="1088"/>
    </location>
</feature>
<dbReference type="SMART" id="SM00320">
    <property type="entry name" value="WD40"/>
    <property type="match status" value="6"/>
</dbReference>
<keyword evidence="10" id="KW-0653">Protein transport</keyword>
<feature type="domain" description="Sec16 Sec23-binding" evidence="19">
    <location>
        <begin position="557"/>
        <end position="677"/>
    </location>
</feature>
<feature type="region of interest" description="Disordered" evidence="18">
    <location>
        <begin position="787"/>
        <end position="1092"/>
    </location>
</feature>
<comment type="similarity">
    <text evidence="3">Belongs to the WD repeat SEC31 family.</text>
</comment>
<protein>
    <recommendedName>
        <fullName evidence="14">Protein transport protein Sec31A</fullName>
    </recommendedName>
    <alternativeName>
        <fullName evidence="16">SEC31-like protein 1</fullName>
    </alternativeName>
    <alternativeName>
        <fullName evidence="15">SEC31-related protein A</fullName>
    </alternativeName>
</protein>
<keyword evidence="4" id="KW-0813">Transport</keyword>
<comment type="subcellular location">
    <subcellularLocation>
        <location evidence="1">Cytoplasmic vesicle membrane</location>
        <topology evidence="1">Peripheral membrane protein</topology>
        <orientation evidence="1">Cytoplasmic side</orientation>
    </subcellularLocation>
    <subcellularLocation>
        <location evidence="2">Endoplasmic reticulum membrane</location>
        <topology evidence="2">Peripheral membrane protein</topology>
    </subcellularLocation>
</comment>
<evidence type="ECO:0000256" key="12">
    <source>
        <dbReference type="ARBA" id="ARBA00023329"/>
    </source>
</evidence>
<proteinExistence type="inferred from homology"/>
<gene>
    <name evidence="20" type="ORF">JTE90_014309</name>
</gene>
<dbReference type="Pfam" id="PF12931">
    <property type="entry name" value="TPR_Sec16"/>
    <property type="match status" value="1"/>
</dbReference>
<dbReference type="Gene3D" id="2.130.10.10">
    <property type="entry name" value="YVTN repeat-like/Quinoprotein amine dehydrogenase"/>
    <property type="match status" value="1"/>
</dbReference>
<keyword evidence="8" id="KW-0256">Endoplasmic reticulum</keyword>
<evidence type="ECO:0000256" key="3">
    <source>
        <dbReference type="ARBA" id="ARBA00009358"/>
    </source>
</evidence>
<dbReference type="GO" id="GO:0090110">
    <property type="term" value="P:COPII-coated vesicle cargo loading"/>
    <property type="evidence" value="ECO:0007669"/>
    <property type="project" value="TreeGrafter"/>
</dbReference>
<evidence type="ECO:0000256" key="13">
    <source>
        <dbReference type="ARBA" id="ARBA00025471"/>
    </source>
</evidence>
<evidence type="ECO:0000256" key="6">
    <source>
        <dbReference type="ARBA" id="ARBA00022574"/>
    </source>
</evidence>